<keyword evidence="2" id="KW-1185">Reference proteome</keyword>
<reference evidence="1 2" key="1">
    <citation type="journal article" date="2018" name="Front. Plant Sci.">
        <title>Red Clover (Trifolium pratense) and Zigzag Clover (T. medium) - A Picture of Genomic Similarities and Differences.</title>
        <authorList>
            <person name="Dluhosova J."/>
            <person name="Istvanek J."/>
            <person name="Nedelnik J."/>
            <person name="Repkova J."/>
        </authorList>
    </citation>
    <scope>NUCLEOTIDE SEQUENCE [LARGE SCALE GENOMIC DNA]</scope>
    <source>
        <strain evidence="2">cv. 10/8</strain>
        <tissue evidence="1">Leaf</tissue>
    </source>
</reference>
<organism evidence="1 2">
    <name type="scientific">Trifolium medium</name>
    <dbReference type="NCBI Taxonomy" id="97028"/>
    <lineage>
        <taxon>Eukaryota</taxon>
        <taxon>Viridiplantae</taxon>
        <taxon>Streptophyta</taxon>
        <taxon>Embryophyta</taxon>
        <taxon>Tracheophyta</taxon>
        <taxon>Spermatophyta</taxon>
        <taxon>Magnoliopsida</taxon>
        <taxon>eudicotyledons</taxon>
        <taxon>Gunneridae</taxon>
        <taxon>Pentapetalae</taxon>
        <taxon>rosids</taxon>
        <taxon>fabids</taxon>
        <taxon>Fabales</taxon>
        <taxon>Fabaceae</taxon>
        <taxon>Papilionoideae</taxon>
        <taxon>50 kb inversion clade</taxon>
        <taxon>NPAAA clade</taxon>
        <taxon>Hologalegina</taxon>
        <taxon>IRL clade</taxon>
        <taxon>Trifolieae</taxon>
        <taxon>Trifolium</taxon>
    </lineage>
</organism>
<evidence type="ECO:0000313" key="2">
    <source>
        <dbReference type="Proteomes" id="UP000265520"/>
    </source>
</evidence>
<feature type="non-terminal residue" evidence="1">
    <location>
        <position position="1"/>
    </location>
</feature>
<protein>
    <submittedName>
        <fullName evidence="1">Uncharacterized protein</fullName>
    </submittedName>
</protein>
<evidence type="ECO:0000313" key="1">
    <source>
        <dbReference type="EMBL" id="MCI19707.1"/>
    </source>
</evidence>
<name>A0A392Q736_9FABA</name>
<proteinExistence type="predicted"/>
<sequence>EEFSDAKATELKVELARLEGRKKEVHISVKEDVAKLLEKCHILLELESKQANLGGSLSRILEDLKMVKKCRRDIENMWTEAGEAANLF</sequence>
<dbReference type="Proteomes" id="UP000265520">
    <property type="component" value="Unassembled WGS sequence"/>
</dbReference>
<dbReference type="AlphaFoldDB" id="A0A392Q736"/>
<accession>A0A392Q736</accession>
<comment type="caution">
    <text evidence="1">The sequence shown here is derived from an EMBL/GenBank/DDBJ whole genome shotgun (WGS) entry which is preliminary data.</text>
</comment>
<dbReference type="EMBL" id="LXQA010116169">
    <property type="protein sequence ID" value="MCI19707.1"/>
    <property type="molecule type" value="Genomic_DNA"/>
</dbReference>